<keyword evidence="2" id="KW-1003">Cell membrane</keyword>
<dbReference type="Pfam" id="PF13231">
    <property type="entry name" value="PMT_2"/>
    <property type="match status" value="1"/>
</dbReference>
<dbReference type="InterPro" id="IPR038731">
    <property type="entry name" value="RgtA/B/C-like"/>
</dbReference>
<dbReference type="GO" id="GO:0016757">
    <property type="term" value="F:glycosyltransferase activity"/>
    <property type="evidence" value="ECO:0007669"/>
    <property type="project" value="UniProtKB-KW"/>
</dbReference>
<feature type="transmembrane region" description="Helical" evidence="8">
    <location>
        <begin position="278"/>
        <end position="299"/>
    </location>
</feature>
<evidence type="ECO:0000256" key="8">
    <source>
        <dbReference type="SAM" id="Phobius"/>
    </source>
</evidence>
<gene>
    <name evidence="10" type="ORF">RB548_31010</name>
</gene>
<keyword evidence="6 8" id="KW-1133">Transmembrane helix</keyword>
<keyword evidence="10" id="KW-0614">Plasmid</keyword>
<evidence type="ECO:0000256" key="4">
    <source>
        <dbReference type="ARBA" id="ARBA00022679"/>
    </source>
</evidence>
<dbReference type="RefSeq" id="WP_331376202.1">
    <property type="nucleotide sequence ID" value="NZ_CP133152.1"/>
</dbReference>
<feature type="transmembrane region" description="Helical" evidence="8">
    <location>
        <begin position="215"/>
        <end position="237"/>
    </location>
</feature>
<evidence type="ECO:0000256" key="3">
    <source>
        <dbReference type="ARBA" id="ARBA00022676"/>
    </source>
</evidence>
<dbReference type="InterPro" id="IPR050297">
    <property type="entry name" value="LipidA_mod_glycosyltrf_83"/>
</dbReference>
<dbReference type="Proteomes" id="UP001432360">
    <property type="component" value="Plasmid pSchITTGS70d"/>
</dbReference>
<accession>A0ABZ2BJH8</accession>
<feature type="transmembrane region" description="Helical" evidence="8">
    <location>
        <begin position="311"/>
        <end position="328"/>
    </location>
</feature>
<keyword evidence="7 8" id="KW-0472">Membrane</keyword>
<keyword evidence="5 8" id="KW-0812">Transmembrane</keyword>
<feature type="transmembrane region" description="Helical" evidence="8">
    <location>
        <begin position="249"/>
        <end position="272"/>
    </location>
</feature>
<keyword evidence="3 10" id="KW-0328">Glycosyltransferase</keyword>
<dbReference type="PANTHER" id="PTHR33908">
    <property type="entry name" value="MANNOSYLTRANSFERASE YKCB-RELATED"/>
    <property type="match status" value="1"/>
</dbReference>
<feature type="transmembrane region" description="Helical" evidence="8">
    <location>
        <begin position="79"/>
        <end position="98"/>
    </location>
</feature>
<keyword evidence="11" id="KW-1185">Reference proteome</keyword>
<feature type="transmembrane region" description="Helical" evidence="8">
    <location>
        <begin position="110"/>
        <end position="136"/>
    </location>
</feature>
<comment type="subcellular location">
    <subcellularLocation>
        <location evidence="1">Cell membrane</location>
        <topology evidence="1">Multi-pass membrane protein</topology>
    </subcellularLocation>
</comment>
<evidence type="ECO:0000313" key="10">
    <source>
        <dbReference type="EMBL" id="WVT07183.1"/>
    </source>
</evidence>
<evidence type="ECO:0000256" key="1">
    <source>
        <dbReference type="ARBA" id="ARBA00004651"/>
    </source>
</evidence>
<proteinExistence type="predicted"/>
<evidence type="ECO:0000256" key="7">
    <source>
        <dbReference type="ARBA" id="ARBA00023136"/>
    </source>
</evidence>
<name>A0ABZ2BJH8_9HYPH</name>
<evidence type="ECO:0000313" key="11">
    <source>
        <dbReference type="Proteomes" id="UP001432360"/>
    </source>
</evidence>
<dbReference type="EMBL" id="CP133152">
    <property type="protein sequence ID" value="WVT07183.1"/>
    <property type="molecule type" value="Genomic_DNA"/>
</dbReference>
<keyword evidence="4 10" id="KW-0808">Transferase</keyword>
<dbReference type="PANTHER" id="PTHR33908:SF11">
    <property type="entry name" value="MEMBRANE PROTEIN"/>
    <property type="match status" value="1"/>
</dbReference>
<geneLocation type="plasmid" evidence="10 11">
    <name>pSchITTGS70d</name>
</geneLocation>
<evidence type="ECO:0000259" key="9">
    <source>
        <dbReference type="Pfam" id="PF13231"/>
    </source>
</evidence>
<dbReference type="EC" id="2.4.-.-" evidence="10"/>
<feature type="domain" description="Glycosyltransferase RgtA/B/C/D-like" evidence="9">
    <location>
        <begin position="10"/>
        <end position="156"/>
    </location>
</feature>
<reference evidence="10" key="1">
    <citation type="submission" date="2023-08" db="EMBL/GenBank/DDBJ databases">
        <title>Complete genome sequence of Sinorhizobium chiapanecum ITTG S70 isolated from Acaciella angustissima nodules in Chiapas-Mexico.</title>
        <authorList>
            <person name="Rincon-Rosales R."/>
            <person name="Rogel M.A."/>
            <person name="Rincon-Medina C.I."/>
            <person name="Guerrero G."/>
            <person name="Manzano-Gomez L.A."/>
            <person name="Lopez-Lopez A."/>
            <person name="Rincon Molina F.A."/>
            <person name="Martinez-Romero E."/>
        </authorList>
    </citation>
    <scope>NUCLEOTIDE SEQUENCE</scope>
    <source>
        <strain evidence="10">ITTG S70</strain>
        <plasmid evidence="10">pSchITTGS70d</plasmid>
    </source>
</reference>
<sequence length="470" mass="51281">MRIGTARHFAPLYTWLLQAFTFAEIDIKAAAWWLNWVLYVANTMLILRLLSLGQLSPIWAALGTGLIVCHPLFVEFHAVAMTEPLFLALVLASVLAFLREVQDNRGTGVALVGAIVGLGMLTRFAAAPLLPTFAALRILVGNGGVAKRLVDCAIMVTACAAVFGSWMVASELTDGQSTGRSLELLGHPDLAYWLWTVKSASTVLLPSVLAPSVRILFLTAAIVAAAFIAANYALVWLRLSSAQRARPQTLAPVVFSLLSVFYVLFLVVSVMIQYRLHLTGRFLLPLYVFLALAAMTPFGAGNPGLIRRREVGIILAGLALVIGMSNLARTAVFTVSTYKSGLGYAHQTWSTSPVLASVANLPSDALIYSNAPDLIEFRLQRRAAYIPARFNHLSGRDDARVPFTQQMNAMRQRLAEGNAYVAFIYGVDWRDYLISEYDLLHSVPLVEEQALPDGRIYRATRTVTGTPASL</sequence>
<organism evidence="10 11">
    <name type="scientific">Sinorhizobium chiapasense</name>
    <dbReference type="NCBI Taxonomy" id="501572"/>
    <lineage>
        <taxon>Bacteria</taxon>
        <taxon>Pseudomonadati</taxon>
        <taxon>Pseudomonadota</taxon>
        <taxon>Alphaproteobacteria</taxon>
        <taxon>Hyphomicrobiales</taxon>
        <taxon>Rhizobiaceae</taxon>
        <taxon>Sinorhizobium/Ensifer group</taxon>
        <taxon>Sinorhizobium</taxon>
    </lineage>
</organism>
<protein>
    <submittedName>
        <fullName evidence="10">Glycosyltransferase family 39 protein</fullName>
        <ecNumber evidence="10">2.4.-.-</ecNumber>
    </submittedName>
</protein>
<evidence type="ECO:0000256" key="5">
    <source>
        <dbReference type="ARBA" id="ARBA00022692"/>
    </source>
</evidence>
<evidence type="ECO:0000256" key="6">
    <source>
        <dbReference type="ARBA" id="ARBA00022989"/>
    </source>
</evidence>
<evidence type="ECO:0000256" key="2">
    <source>
        <dbReference type="ARBA" id="ARBA00022475"/>
    </source>
</evidence>